<dbReference type="OrthoDB" id="9813552at2"/>
<dbReference type="PROSITE" id="PS51372">
    <property type="entry name" value="PRD_2"/>
    <property type="match status" value="2"/>
</dbReference>
<name>A0A167CIK4_9BACL</name>
<evidence type="ECO:0000259" key="3">
    <source>
        <dbReference type="PROSITE" id="PS51372"/>
    </source>
</evidence>
<dbReference type="KEGG" id="pcx:LPB68_06100"/>
<dbReference type="InterPro" id="IPR011608">
    <property type="entry name" value="PRD"/>
</dbReference>
<dbReference type="Proteomes" id="UP000077134">
    <property type="component" value="Unassembled WGS sequence"/>
</dbReference>
<dbReference type="InterPro" id="IPR036650">
    <property type="entry name" value="CAT_RNA-bd_dom_sf"/>
</dbReference>
<evidence type="ECO:0000313" key="4">
    <source>
        <dbReference type="EMBL" id="OAB73239.1"/>
    </source>
</evidence>
<evidence type="ECO:0000256" key="1">
    <source>
        <dbReference type="ARBA" id="ARBA00009115"/>
    </source>
</evidence>
<dbReference type="NCBIfam" id="NF047357">
    <property type="entry name" value="antiterm_GlcT"/>
    <property type="match status" value="1"/>
</dbReference>
<dbReference type="Gene3D" id="1.10.1790.10">
    <property type="entry name" value="PRD domain"/>
    <property type="match status" value="1"/>
</dbReference>
<dbReference type="EMBL" id="LSFN01000025">
    <property type="protein sequence ID" value="OAB73239.1"/>
    <property type="molecule type" value="Genomic_DNA"/>
</dbReference>
<dbReference type="RefSeq" id="WP_068659225.1">
    <property type="nucleotide sequence ID" value="NZ_CP017770.1"/>
</dbReference>
<comment type="caution">
    <text evidence="4">The sequence shown here is derived from an EMBL/GenBank/DDBJ whole genome shotgun (WGS) entry which is preliminary data.</text>
</comment>
<dbReference type="InterPro" id="IPR004341">
    <property type="entry name" value="CAT_RNA-bd_dom"/>
</dbReference>
<dbReference type="SUPFAM" id="SSF50151">
    <property type="entry name" value="SacY-like RNA-binding domain"/>
    <property type="match status" value="1"/>
</dbReference>
<keyword evidence="5" id="KW-1185">Reference proteome</keyword>
<accession>A0A167CIK4</accession>
<dbReference type="STRING" id="1763538.LPB68_06100"/>
<dbReference type="SUPFAM" id="SSF63520">
    <property type="entry name" value="PTS-regulatory domain, PRD"/>
    <property type="match status" value="2"/>
</dbReference>
<feature type="domain" description="PRD" evidence="3">
    <location>
        <begin position="174"/>
        <end position="282"/>
    </location>
</feature>
<reference evidence="4 5" key="1">
    <citation type="submission" date="2016-02" db="EMBL/GenBank/DDBJ databases">
        <title>Paenibacillus sp. LPB0068, isolated from Crassostrea gigas.</title>
        <authorList>
            <person name="Shin S.-K."/>
            <person name="Yi H."/>
        </authorList>
    </citation>
    <scope>NUCLEOTIDE SEQUENCE [LARGE SCALE GENOMIC DNA]</scope>
    <source>
        <strain evidence="4 5">LPB0068</strain>
    </source>
</reference>
<organism evidence="4 5">
    <name type="scientific">Paenibacillus crassostreae</name>
    <dbReference type="NCBI Taxonomy" id="1763538"/>
    <lineage>
        <taxon>Bacteria</taxon>
        <taxon>Bacillati</taxon>
        <taxon>Bacillota</taxon>
        <taxon>Bacilli</taxon>
        <taxon>Bacillales</taxon>
        <taxon>Paenibacillaceae</taxon>
        <taxon>Paenibacillus</taxon>
    </lineage>
</organism>
<dbReference type="PANTHER" id="PTHR30185:SF16">
    <property type="entry name" value="PROTEIN GLCT"/>
    <property type="match status" value="1"/>
</dbReference>
<dbReference type="Gene3D" id="1.20.58.1950">
    <property type="match status" value="1"/>
</dbReference>
<dbReference type="GO" id="GO:0045893">
    <property type="term" value="P:positive regulation of DNA-templated transcription"/>
    <property type="evidence" value="ECO:0007669"/>
    <property type="project" value="InterPro"/>
</dbReference>
<evidence type="ECO:0000313" key="5">
    <source>
        <dbReference type="Proteomes" id="UP000077134"/>
    </source>
</evidence>
<dbReference type="PROSITE" id="PS00654">
    <property type="entry name" value="PRD_1"/>
    <property type="match status" value="1"/>
</dbReference>
<dbReference type="Pfam" id="PF03123">
    <property type="entry name" value="CAT_RBD"/>
    <property type="match status" value="1"/>
</dbReference>
<comment type="similarity">
    <text evidence="1">Belongs to the transcriptional antiterminator BglG family. GlcT subfamily.</text>
</comment>
<dbReference type="SMART" id="SM01061">
    <property type="entry name" value="CAT_RBD"/>
    <property type="match status" value="1"/>
</dbReference>
<dbReference type="InterPro" id="IPR036634">
    <property type="entry name" value="PRD_sf"/>
</dbReference>
<keyword evidence="2" id="KW-0677">Repeat</keyword>
<dbReference type="Gene3D" id="1.20.890.100">
    <property type="match status" value="1"/>
</dbReference>
<dbReference type="InterPro" id="IPR001550">
    <property type="entry name" value="Transcrpt_antitermin_CS"/>
</dbReference>
<dbReference type="Gene3D" id="2.30.24.10">
    <property type="entry name" value="CAT RNA-binding domain"/>
    <property type="match status" value="1"/>
</dbReference>
<evidence type="ECO:0000256" key="2">
    <source>
        <dbReference type="ARBA" id="ARBA00022737"/>
    </source>
</evidence>
<gene>
    <name evidence="4" type="ORF">PNBC_14190</name>
</gene>
<dbReference type="InterPro" id="IPR050661">
    <property type="entry name" value="BglG_antiterminators"/>
</dbReference>
<protein>
    <submittedName>
        <fullName evidence="4">PtsGHI operon antiterminator</fullName>
    </submittedName>
</protein>
<proteinExistence type="inferred from homology"/>
<dbReference type="AlphaFoldDB" id="A0A167CIK4"/>
<dbReference type="Pfam" id="PF00874">
    <property type="entry name" value="PRD"/>
    <property type="match status" value="2"/>
</dbReference>
<dbReference type="GO" id="GO:0003723">
    <property type="term" value="F:RNA binding"/>
    <property type="evidence" value="ECO:0007669"/>
    <property type="project" value="InterPro"/>
</dbReference>
<dbReference type="PANTHER" id="PTHR30185">
    <property type="entry name" value="CRYPTIC BETA-GLUCOSIDE BGL OPERON ANTITERMINATOR"/>
    <property type="match status" value="1"/>
</dbReference>
<feature type="domain" description="PRD" evidence="3">
    <location>
        <begin position="68"/>
        <end position="173"/>
    </location>
</feature>
<sequence>MSSIQVSKVLNNNVIIADHPKYREVVVIGKGIGFNRKSGDDLALTIAEKMFILTNQQEQEQYKQLIPQIAENLIEVVNEGILYIMEHSKVPLNEHIQIALTDHISFAIKRSEQGIAIHYPFLFETKEMYPDEYRMAEYVVDLIRKRFDVDLEDDEVGFVALHIHSALTDQHITEVKQHSQLVADLVQVVEESMEYTIPRDSLDYSRLLTHLRFAIERVRSGHIDQDVGSLDKLLYQEYPELYSLAWKMTKIMEQRLRMPVSPSEVSYLTVHLQRADEKRNAQIR</sequence>